<proteinExistence type="predicted"/>
<dbReference type="Proteomes" id="UP000799764">
    <property type="component" value="Unassembled WGS sequence"/>
</dbReference>
<keyword evidence="1" id="KW-1133">Transmembrane helix</keyword>
<accession>A0A9P4PEN2</accession>
<evidence type="ECO:0000313" key="3">
    <source>
        <dbReference type="Proteomes" id="UP000799764"/>
    </source>
</evidence>
<gene>
    <name evidence="2" type="ORF">P171DRAFT_446427</name>
</gene>
<comment type="caution">
    <text evidence="2">The sequence shown here is derived from an EMBL/GenBank/DDBJ whole genome shotgun (WGS) entry which is preliminary data.</text>
</comment>
<organism evidence="2 3">
    <name type="scientific">Karstenula rhodostoma CBS 690.94</name>
    <dbReference type="NCBI Taxonomy" id="1392251"/>
    <lineage>
        <taxon>Eukaryota</taxon>
        <taxon>Fungi</taxon>
        <taxon>Dikarya</taxon>
        <taxon>Ascomycota</taxon>
        <taxon>Pezizomycotina</taxon>
        <taxon>Dothideomycetes</taxon>
        <taxon>Pleosporomycetidae</taxon>
        <taxon>Pleosporales</taxon>
        <taxon>Massarineae</taxon>
        <taxon>Didymosphaeriaceae</taxon>
        <taxon>Karstenula</taxon>
    </lineage>
</organism>
<feature type="transmembrane region" description="Helical" evidence="1">
    <location>
        <begin position="115"/>
        <end position="136"/>
    </location>
</feature>
<dbReference type="AlphaFoldDB" id="A0A9P4PEN2"/>
<sequence length="139" mass="15280">MCKLYLQTIYNCGCHGHANLPGRSCASYRQSATAAHGERGNGDVVSRPCVSVVPVMRLSYACPRHRGYQEYWSALPGWEGDVWSVAGPTAQPCVEHHRNTQFAGRQLVKKFSLTAVARPAVVVVAVLGYLLVHGWVKAW</sequence>
<evidence type="ECO:0000256" key="1">
    <source>
        <dbReference type="SAM" id="Phobius"/>
    </source>
</evidence>
<keyword evidence="1" id="KW-0472">Membrane</keyword>
<name>A0A9P4PEN2_9PLEO</name>
<keyword evidence="1" id="KW-0812">Transmembrane</keyword>
<protein>
    <submittedName>
        <fullName evidence="2">Uncharacterized protein</fullName>
    </submittedName>
</protein>
<evidence type="ECO:0000313" key="2">
    <source>
        <dbReference type="EMBL" id="KAF2441566.1"/>
    </source>
</evidence>
<dbReference type="EMBL" id="MU001505">
    <property type="protein sequence ID" value="KAF2441566.1"/>
    <property type="molecule type" value="Genomic_DNA"/>
</dbReference>
<dbReference type="OrthoDB" id="10443591at2759"/>
<keyword evidence="3" id="KW-1185">Reference proteome</keyword>
<reference evidence="2" key="1">
    <citation type="journal article" date="2020" name="Stud. Mycol.">
        <title>101 Dothideomycetes genomes: a test case for predicting lifestyles and emergence of pathogens.</title>
        <authorList>
            <person name="Haridas S."/>
            <person name="Albert R."/>
            <person name="Binder M."/>
            <person name="Bloem J."/>
            <person name="Labutti K."/>
            <person name="Salamov A."/>
            <person name="Andreopoulos B."/>
            <person name="Baker S."/>
            <person name="Barry K."/>
            <person name="Bills G."/>
            <person name="Bluhm B."/>
            <person name="Cannon C."/>
            <person name="Castanera R."/>
            <person name="Culley D."/>
            <person name="Daum C."/>
            <person name="Ezra D."/>
            <person name="Gonzalez J."/>
            <person name="Henrissat B."/>
            <person name="Kuo A."/>
            <person name="Liang C."/>
            <person name="Lipzen A."/>
            <person name="Lutzoni F."/>
            <person name="Magnuson J."/>
            <person name="Mondo S."/>
            <person name="Nolan M."/>
            <person name="Ohm R."/>
            <person name="Pangilinan J."/>
            <person name="Park H.-J."/>
            <person name="Ramirez L."/>
            <person name="Alfaro M."/>
            <person name="Sun H."/>
            <person name="Tritt A."/>
            <person name="Yoshinaga Y."/>
            <person name="Zwiers L.-H."/>
            <person name="Turgeon B."/>
            <person name="Goodwin S."/>
            <person name="Spatafora J."/>
            <person name="Crous P."/>
            <person name="Grigoriev I."/>
        </authorList>
    </citation>
    <scope>NUCLEOTIDE SEQUENCE</scope>
    <source>
        <strain evidence="2">CBS 690.94</strain>
    </source>
</reference>